<comment type="caution">
    <text evidence="5">The sequence shown here is derived from an EMBL/GenBank/DDBJ whole genome shotgun (WGS) entry which is preliminary data.</text>
</comment>
<dbReference type="SUPFAM" id="SSF56112">
    <property type="entry name" value="Protein kinase-like (PK-like)"/>
    <property type="match status" value="1"/>
</dbReference>
<evidence type="ECO:0000313" key="6">
    <source>
        <dbReference type="Proteomes" id="UP001605036"/>
    </source>
</evidence>
<dbReference type="GO" id="GO:0005524">
    <property type="term" value="F:ATP binding"/>
    <property type="evidence" value="ECO:0007669"/>
    <property type="project" value="UniProtKB-KW"/>
</dbReference>
<dbReference type="InterPro" id="IPR011009">
    <property type="entry name" value="Kinase-like_dom_sf"/>
</dbReference>
<feature type="region of interest" description="Disordered" evidence="3">
    <location>
        <begin position="1"/>
        <end position="32"/>
    </location>
</feature>
<dbReference type="PANTHER" id="PTHR27001">
    <property type="entry name" value="OS01G0253100 PROTEIN"/>
    <property type="match status" value="1"/>
</dbReference>
<reference evidence="5 6" key="1">
    <citation type="submission" date="2024-09" db="EMBL/GenBank/DDBJ databases">
        <title>Chromosome-scale assembly of Riccia fluitans.</title>
        <authorList>
            <person name="Paukszto L."/>
            <person name="Sawicki J."/>
            <person name="Karawczyk K."/>
            <person name="Piernik-Szablinska J."/>
            <person name="Szczecinska M."/>
            <person name="Mazdziarz M."/>
        </authorList>
    </citation>
    <scope>NUCLEOTIDE SEQUENCE [LARGE SCALE GENOMIC DNA]</scope>
    <source>
        <strain evidence="5">Rf_01</strain>
        <tissue evidence="5">Aerial parts of the thallus</tissue>
    </source>
</reference>
<gene>
    <name evidence="5" type="ORF">R1flu_026205</name>
</gene>
<organism evidence="5 6">
    <name type="scientific">Riccia fluitans</name>
    <dbReference type="NCBI Taxonomy" id="41844"/>
    <lineage>
        <taxon>Eukaryota</taxon>
        <taxon>Viridiplantae</taxon>
        <taxon>Streptophyta</taxon>
        <taxon>Embryophyta</taxon>
        <taxon>Marchantiophyta</taxon>
        <taxon>Marchantiopsida</taxon>
        <taxon>Marchantiidae</taxon>
        <taxon>Marchantiales</taxon>
        <taxon>Ricciaceae</taxon>
        <taxon>Riccia</taxon>
    </lineage>
</organism>
<evidence type="ECO:0000259" key="4">
    <source>
        <dbReference type="PROSITE" id="PS50011"/>
    </source>
</evidence>
<dbReference type="PANTHER" id="PTHR27001:SF931">
    <property type="entry name" value="OS11G0664100 PROTEIN"/>
    <property type="match status" value="1"/>
</dbReference>
<evidence type="ECO:0000256" key="2">
    <source>
        <dbReference type="ARBA" id="ARBA00022840"/>
    </source>
</evidence>
<dbReference type="Proteomes" id="UP001605036">
    <property type="component" value="Unassembled WGS sequence"/>
</dbReference>
<protein>
    <recommendedName>
        <fullName evidence="4">Protein kinase domain-containing protein</fullName>
    </recommendedName>
</protein>
<dbReference type="PROSITE" id="PS50011">
    <property type="entry name" value="PROTEIN_KINASE_DOM"/>
    <property type="match status" value="1"/>
</dbReference>
<accession>A0ABD1XFA8</accession>
<dbReference type="AlphaFoldDB" id="A0ABD1XFA8"/>
<proteinExistence type="predicted"/>
<feature type="domain" description="Protein kinase" evidence="4">
    <location>
        <begin position="1"/>
        <end position="168"/>
    </location>
</feature>
<feature type="compositionally biased region" description="Polar residues" evidence="3">
    <location>
        <begin position="1"/>
        <end position="11"/>
    </location>
</feature>
<evidence type="ECO:0000313" key="5">
    <source>
        <dbReference type="EMBL" id="KAL2607632.1"/>
    </source>
</evidence>
<dbReference type="EMBL" id="JBHFFA010000008">
    <property type="protein sequence ID" value="KAL2607632.1"/>
    <property type="molecule type" value="Genomic_DNA"/>
</dbReference>
<evidence type="ECO:0000256" key="1">
    <source>
        <dbReference type="ARBA" id="ARBA00022741"/>
    </source>
</evidence>
<evidence type="ECO:0000256" key="3">
    <source>
        <dbReference type="SAM" id="MobiDB-lite"/>
    </source>
</evidence>
<keyword evidence="2" id="KW-0067">ATP-binding</keyword>
<keyword evidence="6" id="KW-1185">Reference proteome</keyword>
<dbReference type="Gene3D" id="1.10.510.10">
    <property type="entry name" value="Transferase(Phosphotransferase) domain 1"/>
    <property type="match status" value="1"/>
</dbReference>
<sequence>MNNGLATSTRGYTKLRSKPLESGGDGLSPGTSEEDEVLFTLYAGEGGRPPGKPEQVQVLFLTFKELQTATSDFSDENIVDRNGYCVKYIMYKDTKEEDDKFISVLEGLPSGTLGHRLCADQAGKISWEVSLGIALDIANGLSYIHVDLPDQEQLVHFNLSPSSIFFFG</sequence>
<keyword evidence="1" id="KW-0547">Nucleotide-binding</keyword>
<name>A0ABD1XFA8_9MARC</name>
<dbReference type="InterPro" id="IPR000719">
    <property type="entry name" value="Prot_kinase_dom"/>
</dbReference>